<evidence type="ECO:0000259" key="1">
    <source>
        <dbReference type="Pfam" id="PF00934"/>
    </source>
</evidence>
<feature type="domain" description="PE" evidence="1">
    <location>
        <begin position="4"/>
        <end position="93"/>
    </location>
</feature>
<organism evidence="2 3">
    <name type="scientific">Mycobacterium intermedium</name>
    <dbReference type="NCBI Taxonomy" id="28445"/>
    <lineage>
        <taxon>Bacteria</taxon>
        <taxon>Bacillati</taxon>
        <taxon>Actinomycetota</taxon>
        <taxon>Actinomycetes</taxon>
        <taxon>Mycobacteriales</taxon>
        <taxon>Mycobacteriaceae</taxon>
        <taxon>Mycobacterium</taxon>
        <taxon>Mycobacterium simiae complex</taxon>
    </lineage>
</organism>
<proteinExistence type="predicted"/>
<sequence>MSYVVVLPHALGTAATELAGLGAAVSGANAAAAAQTTQVLAAAADEVSAAIAALFSAHGHSYQALSAQAASFQAQFVRALAAGADAYGAAEAAGASPLQSVLDVVNAPVQVLTGRVLIGNGVNGDRFDTYTGIVHDGNQSI</sequence>
<dbReference type="EMBL" id="MVHT01000077">
    <property type="protein sequence ID" value="ORA97279.1"/>
    <property type="molecule type" value="Genomic_DNA"/>
</dbReference>
<keyword evidence="3" id="KW-1185">Reference proteome</keyword>
<evidence type="ECO:0000313" key="2">
    <source>
        <dbReference type="EMBL" id="ORA97279.1"/>
    </source>
</evidence>
<dbReference type="InterPro" id="IPR038332">
    <property type="entry name" value="PPE_sf"/>
</dbReference>
<dbReference type="SUPFAM" id="SSF140459">
    <property type="entry name" value="PE/PPE dimer-like"/>
    <property type="match status" value="1"/>
</dbReference>
<protein>
    <recommendedName>
        <fullName evidence="1">PE domain-containing protein</fullName>
    </recommendedName>
</protein>
<evidence type="ECO:0000313" key="3">
    <source>
        <dbReference type="Proteomes" id="UP000192739"/>
    </source>
</evidence>
<dbReference type="AlphaFoldDB" id="A0A1X0F7Y0"/>
<dbReference type="RefSeq" id="WP_139805307.1">
    <property type="nucleotide sequence ID" value="NZ_MVHT01000077.1"/>
</dbReference>
<dbReference type="InterPro" id="IPR000084">
    <property type="entry name" value="PE-PGRS_N"/>
</dbReference>
<dbReference type="Gene3D" id="1.10.287.850">
    <property type="entry name" value="HP0062-like domain"/>
    <property type="match status" value="1"/>
</dbReference>
<feature type="non-terminal residue" evidence="2">
    <location>
        <position position="141"/>
    </location>
</feature>
<dbReference type="Pfam" id="PF00934">
    <property type="entry name" value="PE"/>
    <property type="match status" value="1"/>
</dbReference>
<comment type="caution">
    <text evidence="2">The sequence shown here is derived from an EMBL/GenBank/DDBJ whole genome shotgun (WGS) entry which is preliminary data.</text>
</comment>
<name>A0A1X0F7Y0_MYCIE</name>
<gene>
    <name evidence="2" type="ORF">BST27_22615</name>
</gene>
<reference evidence="2 3" key="1">
    <citation type="submission" date="2017-02" db="EMBL/GenBank/DDBJ databases">
        <title>The new phylogeny of genus Mycobacterium.</title>
        <authorList>
            <person name="Tortoli E."/>
            <person name="Trovato A."/>
            <person name="Cirillo D.M."/>
        </authorList>
    </citation>
    <scope>NUCLEOTIDE SEQUENCE [LARGE SCALE GENOMIC DNA]</scope>
    <source>
        <strain evidence="2 3">DSM 44049</strain>
    </source>
</reference>
<accession>A0A1X0F7Y0</accession>
<dbReference type="Proteomes" id="UP000192739">
    <property type="component" value="Unassembled WGS sequence"/>
</dbReference>